<protein>
    <recommendedName>
        <fullName evidence="3">Anaphase-promoting complex subunit 4-like WD40 domain-containing protein</fullName>
    </recommendedName>
</protein>
<keyword evidence="2" id="KW-0732">Signal</keyword>
<name>A0A5B9WBW6_9BACT</name>
<dbReference type="InterPro" id="IPR024977">
    <property type="entry name" value="Apc4-like_WD40_dom"/>
</dbReference>
<dbReference type="InterPro" id="IPR011044">
    <property type="entry name" value="Quino_amine_DH_bsu"/>
</dbReference>
<evidence type="ECO:0000313" key="4">
    <source>
        <dbReference type="EMBL" id="QEH38007.1"/>
    </source>
</evidence>
<proteinExistence type="predicted"/>
<dbReference type="SUPFAM" id="SSF50969">
    <property type="entry name" value="YVTN repeat-like/Quinoprotein amine dehydrogenase"/>
    <property type="match status" value="1"/>
</dbReference>
<feature type="chain" id="PRO_5023095263" description="Anaphase-promoting complex subunit 4-like WD40 domain-containing protein" evidence="2">
    <location>
        <begin position="22"/>
        <end position="147"/>
    </location>
</feature>
<dbReference type="EMBL" id="CP042997">
    <property type="protein sequence ID" value="QEH38007.1"/>
    <property type="molecule type" value="Genomic_DNA"/>
</dbReference>
<feature type="region of interest" description="Disordered" evidence="1">
    <location>
        <begin position="128"/>
        <end position="147"/>
    </location>
</feature>
<evidence type="ECO:0000256" key="1">
    <source>
        <dbReference type="SAM" id="MobiDB-lite"/>
    </source>
</evidence>
<dbReference type="InterPro" id="IPR015943">
    <property type="entry name" value="WD40/YVTN_repeat-like_dom_sf"/>
</dbReference>
<evidence type="ECO:0000313" key="5">
    <source>
        <dbReference type="Proteomes" id="UP000324233"/>
    </source>
</evidence>
<dbReference type="Proteomes" id="UP000324233">
    <property type="component" value="Chromosome"/>
</dbReference>
<feature type="domain" description="Anaphase-promoting complex subunit 4-like WD40" evidence="3">
    <location>
        <begin position="38"/>
        <end position="125"/>
    </location>
</feature>
<feature type="signal peptide" evidence="2">
    <location>
        <begin position="1"/>
        <end position="21"/>
    </location>
</feature>
<dbReference type="KEGG" id="agv:OJF2_66030"/>
<organism evidence="4 5">
    <name type="scientific">Aquisphaera giovannonii</name>
    <dbReference type="NCBI Taxonomy" id="406548"/>
    <lineage>
        <taxon>Bacteria</taxon>
        <taxon>Pseudomonadati</taxon>
        <taxon>Planctomycetota</taxon>
        <taxon>Planctomycetia</taxon>
        <taxon>Isosphaerales</taxon>
        <taxon>Isosphaeraceae</taxon>
        <taxon>Aquisphaera</taxon>
    </lineage>
</organism>
<dbReference type="AlphaFoldDB" id="A0A5B9WBW6"/>
<accession>A0A5B9WBW6</accession>
<dbReference type="Pfam" id="PF12894">
    <property type="entry name" value="ANAPC4_WD40"/>
    <property type="match status" value="1"/>
</dbReference>
<sequence length="147" mass="15069" precursor="true">MRKAPRIALALGGLACLAALAGSQRLGRPDRRAAYVVRFSPAGDRVAAITADVESRQGRLQVWDATTGRPSLSVATGDLLLSLAFAPDGRAVAVGGWGGAVELRDAADGRVLRSFAGHSTRCAGWPSCPTVGGSRPGPPTAGYSSRT</sequence>
<evidence type="ECO:0000256" key="2">
    <source>
        <dbReference type="SAM" id="SignalP"/>
    </source>
</evidence>
<evidence type="ECO:0000259" key="3">
    <source>
        <dbReference type="Pfam" id="PF12894"/>
    </source>
</evidence>
<keyword evidence="5" id="KW-1185">Reference proteome</keyword>
<reference evidence="4 5" key="1">
    <citation type="submission" date="2019-08" db="EMBL/GenBank/DDBJ databases">
        <title>Deep-cultivation of Planctomycetes and their phenomic and genomic characterization uncovers novel biology.</title>
        <authorList>
            <person name="Wiegand S."/>
            <person name="Jogler M."/>
            <person name="Boedeker C."/>
            <person name="Pinto D."/>
            <person name="Vollmers J."/>
            <person name="Rivas-Marin E."/>
            <person name="Kohn T."/>
            <person name="Peeters S.H."/>
            <person name="Heuer A."/>
            <person name="Rast P."/>
            <person name="Oberbeckmann S."/>
            <person name="Bunk B."/>
            <person name="Jeske O."/>
            <person name="Meyerdierks A."/>
            <person name="Storesund J.E."/>
            <person name="Kallscheuer N."/>
            <person name="Luecker S."/>
            <person name="Lage O.M."/>
            <person name="Pohl T."/>
            <person name="Merkel B.J."/>
            <person name="Hornburger P."/>
            <person name="Mueller R.-W."/>
            <person name="Bruemmer F."/>
            <person name="Labrenz M."/>
            <person name="Spormann A.M."/>
            <person name="Op den Camp H."/>
            <person name="Overmann J."/>
            <person name="Amann R."/>
            <person name="Jetten M.S.M."/>
            <person name="Mascher T."/>
            <person name="Medema M.H."/>
            <person name="Devos D.P."/>
            <person name="Kaster A.-K."/>
            <person name="Ovreas L."/>
            <person name="Rohde M."/>
            <person name="Galperin M.Y."/>
            <person name="Jogler C."/>
        </authorList>
    </citation>
    <scope>NUCLEOTIDE SEQUENCE [LARGE SCALE GENOMIC DNA]</scope>
    <source>
        <strain evidence="4 5">OJF2</strain>
    </source>
</reference>
<dbReference type="Gene3D" id="2.130.10.10">
    <property type="entry name" value="YVTN repeat-like/Quinoprotein amine dehydrogenase"/>
    <property type="match status" value="1"/>
</dbReference>
<gene>
    <name evidence="4" type="ORF">OJF2_66030</name>
</gene>
<dbReference type="RefSeq" id="WP_148597496.1">
    <property type="nucleotide sequence ID" value="NZ_CP042997.1"/>
</dbReference>